<gene>
    <name evidence="3" type="ORF">yc1106_09324</name>
</gene>
<dbReference type="SUPFAM" id="SSF47807">
    <property type="entry name" value="5' to 3' exonuclease, C-terminal subdomain"/>
    <property type="match status" value="1"/>
</dbReference>
<feature type="compositionally biased region" description="Polar residues" evidence="1">
    <location>
        <begin position="506"/>
        <end position="518"/>
    </location>
</feature>
<dbReference type="Gene3D" id="3.40.50.1010">
    <property type="entry name" value="5'-nuclease"/>
    <property type="match status" value="2"/>
</dbReference>
<feature type="region of interest" description="Disordered" evidence="1">
    <location>
        <begin position="739"/>
        <end position="781"/>
    </location>
</feature>
<dbReference type="GO" id="GO:0006281">
    <property type="term" value="P:DNA repair"/>
    <property type="evidence" value="ECO:0007669"/>
    <property type="project" value="UniProtKB-ARBA"/>
</dbReference>
<feature type="compositionally biased region" description="Polar residues" evidence="1">
    <location>
        <begin position="691"/>
        <end position="701"/>
    </location>
</feature>
<evidence type="ECO:0000313" key="4">
    <source>
        <dbReference type="Proteomes" id="UP001056012"/>
    </source>
</evidence>
<dbReference type="PANTHER" id="PTHR11081:SF62">
    <property type="entry name" value="XPG-I DOMAIN-CONTAINING PROTEIN"/>
    <property type="match status" value="1"/>
</dbReference>
<sequence length="781" mass="87596">MGLPARSLWDTIRRHEDVIPIAQLAEDHHRRHGKPLRIAVDEADWRFNNLTAQQVYMIRDISNQQAFQGIEKAMFYRLCRLLTLNIQLIFVFDGPGRPWKRGKRGQGRINYEERRLLQDLLKYLGVPYHEAPGEAEAECARLQVLGLVDAVWSQDSDSLMFGCTLWLHDHRIAKDKAIKDRSKDNTKKNGKYACLVRAADLREKYKLDREGFVLFAMLVGGDYDTTGLPRCGPGIALQAMKQGLGKSLCECRNQQECYLWSRDLALFLQSNPQGQSINVPSGFPDYQTLTKYYRPKVTSDRELLTSSTFNLNDQRPIQEHELLKLTSERFNIWGRLYMNWIGPILLTRDLVSRESKPKELVHDIRFPKQRSKKTEEQPPVQNLERKLTFSPFGVSCLHRTDFEGEKFGHWNGDDKVLFDPNYRVECEMPEYWLRKTLPDDAFNPSVTTPKPASKRKRAADDAEQVQNTSHDKTKYTPHKDNARDTDESPTSVLKRPRLSAHRLTTPAKSGQSNSPNLGKAQQLQDVIDLLESDDEGNQDSLGLPSKKSSSVGMPESFNGFGASASSSRAVSSITRHPYEDPTDFDISDEEDAELQYALQLSLQQNPNHSMHPPSNRGKFEDIFAMREAGRNVQGSSVPAWELGQRTDDLFSTSPSSSSRRSRGNLSTRDSPSIRGTHANLAVAGVVEALSRYSQQPNSARSPVSRPTEEQSSPAGQKASAPVGDSLADVRAARLRHFATAPVSAVGNASSEVSSASVSKSAGKKASRKVPEGIECIDLTDD</sequence>
<feature type="region of interest" description="Disordered" evidence="1">
    <location>
        <begin position="691"/>
        <end position="727"/>
    </location>
</feature>
<dbReference type="Proteomes" id="UP001056012">
    <property type="component" value="Chromosome 7"/>
</dbReference>
<dbReference type="CDD" id="cd09870">
    <property type="entry name" value="PIN_YEN1"/>
    <property type="match status" value="1"/>
</dbReference>
<dbReference type="AlphaFoldDB" id="A0A9Q8ZH20"/>
<dbReference type="InterPro" id="IPR036279">
    <property type="entry name" value="5-3_exonuclease_C_sf"/>
</dbReference>
<feature type="domain" description="XPG-I" evidence="2">
    <location>
        <begin position="122"/>
        <end position="195"/>
    </location>
</feature>
<organism evidence="3 4">
    <name type="scientific">Curvularia clavata</name>
    <dbReference type="NCBI Taxonomy" id="95742"/>
    <lineage>
        <taxon>Eukaryota</taxon>
        <taxon>Fungi</taxon>
        <taxon>Dikarya</taxon>
        <taxon>Ascomycota</taxon>
        <taxon>Pezizomycotina</taxon>
        <taxon>Dothideomycetes</taxon>
        <taxon>Pleosporomycetidae</taxon>
        <taxon>Pleosporales</taxon>
        <taxon>Pleosporineae</taxon>
        <taxon>Pleosporaceae</taxon>
        <taxon>Curvularia</taxon>
    </lineage>
</organism>
<dbReference type="PRINTS" id="PR00853">
    <property type="entry name" value="XPGRADSUPER"/>
</dbReference>
<name>A0A9Q8ZH20_CURCL</name>
<feature type="region of interest" description="Disordered" evidence="1">
    <location>
        <begin position="633"/>
        <end position="676"/>
    </location>
</feature>
<evidence type="ECO:0000313" key="3">
    <source>
        <dbReference type="EMBL" id="USP82050.1"/>
    </source>
</evidence>
<dbReference type="SMART" id="SM00484">
    <property type="entry name" value="XPGI"/>
    <property type="match status" value="1"/>
</dbReference>
<dbReference type="InterPro" id="IPR006086">
    <property type="entry name" value="XPG-I_dom"/>
</dbReference>
<dbReference type="Gene3D" id="1.10.150.20">
    <property type="entry name" value="5' to 3' exonuclease, C-terminal subdomain"/>
    <property type="match status" value="1"/>
</dbReference>
<dbReference type="SUPFAM" id="SSF88723">
    <property type="entry name" value="PIN domain-like"/>
    <property type="match status" value="1"/>
</dbReference>
<proteinExistence type="predicted"/>
<dbReference type="PROSITE" id="PS50330">
    <property type="entry name" value="UIM"/>
    <property type="match status" value="1"/>
</dbReference>
<keyword evidence="4" id="KW-1185">Reference proteome</keyword>
<dbReference type="GO" id="GO:0017108">
    <property type="term" value="F:5'-flap endonuclease activity"/>
    <property type="evidence" value="ECO:0007669"/>
    <property type="project" value="TreeGrafter"/>
</dbReference>
<dbReference type="VEuPathDB" id="FungiDB:yc1106_09324"/>
<evidence type="ECO:0000259" key="2">
    <source>
        <dbReference type="SMART" id="SM00484"/>
    </source>
</evidence>
<feature type="compositionally biased region" description="Basic and acidic residues" evidence="1">
    <location>
        <begin position="469"/>
        <end position="486"/>
    </location>
</feature>
<dbReference type="InterPro" id="IPR006084">
    <property type="entry name" value="XPG/Rad2"/>
</dbReference>
<dbReference type="InterPro" id="IPR029060">
    <property type="entry name" value="PIN-like_dom_sf"/>
</dbReference>
<dbReference type="PANTHER" id="PTHR11081">
    <property type="entry name" value="FLAP ENDONUCLEASE FAMILY MEMBER"/>
    <property type="match status" value="1"/>
</dbReference>
<evidence type="ECO:0000256" key="1">
    <source>
        <dbReference type="SAM" id="MobiDB-lite"/>
    </source>
</evidence>
<feature type="compositionally biased region" description="Low complexity" evidence="1">
    <location>
        <begin position="742"/>
        <end position="760"/>
    </location>
</feature>
<accession>A0A9Q8ZH20</accession>
<dbReference type="OrthoDB" id="2959108at2759"/>
<protein>
    <recommendedName>
        <fullName evidence="2">XPG-I domain-containing protein</fullName>
    </recommendedName>
</protein>
<dbReference type="Pfam" id="PF00867">
    <property type="entry name" value="XPG_I"/>
    <property type="match status" value="1"/>
</dbReference>
<feature type="compositionally biased region" description="Low complexity" evidence="1">
    <location>
        <begin position="651"/>
        <end position="668"/>
    </location>
</feature>
<dbReference type="InterPro" id="IPR003903">
    <property type="entry name" value="UIM_dom"/>
</dbReference>
<dbReference type="EMBL" id="CP089280">
    <property type="protein sequence ID" value="USP82050.1"/>
    <property type="molecule type" value="Genomic_DNA"/>
</dbReference>
<feature type="region of interest" description="Disordered" evidence="1">
    <location>
        <begin position="438"/>
        <end position="518"/>
    </location>
</feature>
<reference evidence="3" key="1">
    <citation type="submission" date="2021-12" db="EMBL/GenBank/DDBJ databases">
        <title>Curvularia clavata genome.</title>
        <authorList>
            <person name="Cao Y."/>
        </authorList>
    </citation>
    <scope>NUCLEOTIDE SEQUENCE</scope>
    <source>
        <strain evidence="3">Yc1106</strain>
    </source>
</reference>